<reference evidence="2 3" key="1">
    <citation type="submission" date="2015-07" db="EMBL/GenBank/DDBJ databases">
        <title>Whole genome sequence of Ardenticatena maritima DSM 23922.</title>
        <authorList>
            <person name="Hemp J."/>
            <person name="Ward L.M."/>
            <person name="Pace L.A."/>
            <person name="Fischer W.W."/>
        </authorList>
    </citation>
    <scope>NUCLEOTIDE SEQUENCE [LARGE SCALE GENOMIC DNA]</scope>
    <source>
        <strain evidence="2 3">110S</strain>
    </source>
</reference>
<proteinExistence type="predicted"/>
<keyword evidence="1" id="KW-0812">Transmembrane</keyword>
<feature type="transmembrane region" description="Helical" evidence="1">
    <location>
        <begin position="335"/>
        <end position="354"/>
    </location>
</feature>
<feature type="transmembrane region" description="Helical" evidence="1">
    <location>
        <begin position="6"/>
        <end position="27"/>
    </location>
</feature>
<feature type="transmembrane region" description="Helical" evidence="1">
    <location>
        <begin position="105"/>
        <end position="123"/>
    </location>
</feature>
<feature type="transmembrane region" description="Helical" evidence="1">
    <location>
        <begin position="130"/>
        <end position="147"/>
    </location>
</feature>
<gene>
    <name evidence="2" type="ORF">SE16_10325</name>
</gene>
<name>A0A0P6YC84_9CHLR</name>
<accession>A0A0P6YC84</accession>
<dbReference type="AlphaFoldDB" id="A0A0P6YC84"/>
<dbReference type="EMBL" id="LGKN01000005">
    <property type="protein sequence ID" value="KPL87918.1"/>
    <property type="molecule type" value="Genomic_DNA"/>
</dbReference>
<dbReference type="Proteomes" id="UP000050502">
    <property type="component" value="Unassembled WGS sequence"/>
</dbReference>
<feature type="transmembrane region" description="Helical" evidence="1">
    <location>
        <begin position="202"/>
        <end position="223"/>
    </location>
</feature>
<keyword evidence="1" id="KW-1133">Transmembrane helix</keyword>
<evidence type="ECO:0000256" key="1">
    <source>
        <dbReference type="SAM" id="Phobius"/>
    </source>
</evidence>
<feature type="transmembrane region" description="Helical" evidence="1">
    <location>
        <begin position="290"/>
        <end position="323"/>
    </location>
</feature>
<evidence type="ECO:0000313" key="3">
    <source>
        <dbReference type="Proteomes" id="UP000050502"/>
    </source>
</evidence>
<feature type="transmembrane region" description="Helical" evidence="1">
    <location>
        <begin position="153"/>
        <end position="181"/>
    </location>
</feature>
<comment type="caution">
    <text evidence="2">The sequence shown here is derived from an EMBL/GenBank/DDBJ whole genome shotgun (WGS) entry which is preliminary data.</text>
</comment>
<evidence type="ECO:0000313" key="2">
    <source>
        <dbReference type="EMBL" id="KPL87918.1"/>
    </source>
</evidence>
<sequence>MIELPWYGHLVGAFIFAIPFLWLAVWVHSLGFISDTHAVFTAKVLLALDRGRLEFVGFTYPPLPFLLTMLAPSPLTPSIWSALAAGATAWLLWQHLWQTRFSTGILVLLLVAMAITSSSAYVATQSLDEMSTLFFFLLAWRFFLGFTHRRETWGGFAAGLVLGLAFFFHAYAVLFGVLYALATPFFRVLPPDIPPRKRWQALLTSSVIVAFPSLLAFGTWTYINWLFTGDALRFLAEPASPVYAFLHPAATPVYGLVAAVRTVVSDLLHLPLVIAIGVIVAYHTPDRLFAFLIAPLIILLVRAMGLAYPPTFAAGTLSVMALAALPRRASPRWRMLLVPAALLHIAIGLFAPPAQSITREWGLFLLQGTPREADLREQAIAERLRLAPPGSILADDHTAYRLIARAGTARPFLLPVDGDFTAAVQAPRRFVRYVLVAEQPVPGEALAPRYATQAPPGFVLEAAWPGWRLYRRLDTPPLLTE</sequence>
<feature type="transmembrane region" description="Helical" evidence="1">
    <location>
        <begin position="267"/>
        <end position="284"/>
    </location>
</feature>
<evidence type="ECO:0008006" key="4">
    <source>
        <dbReference type="Google" id="ProtNLM"/>
    </source>
</evidence>
<keyword evidence="1" id="KW-0472">Membrane</keyword>
<organism evidence="2 3">
    <name type="scientific">Ardenticatena maritima</name>
    <dbReference type="NCBI Taxonomy" id="872965"/>
    <lineage>
        <taxon>Bacteria</taxon>
        <taxon>Bacillati</taxon>
        <taxon>Chloroflexota</taxon>
        <taxon>Ardenticatenia</taxon>
        <taxon>Ardenticatenales</taxon>
        <taxon>Ardenticatenaceae</taxon>
        <taxon>Ardenticatena</taxon>
    </lineage>
</organism>
<feature type="transmembrane region" description="Helical" evidence="1">
    <location>
        <begin position="243"/>
        <end position="260"/>
    </location>
</feature>
<protein>
    <recommendedName>
        <fullName evidence="4">Glycosyltransferase RgtA/B/C/D-like domain-containing protein</fullName>
    </recommendedName>
</protein>